<dbReference type="PANTHER" id="PTHR10917">
    <property type="entry name" value="DNA-DIRECTED RNA POLYMERASES I, II, AND III SUBUNIT RPABC3"/>
    <property type="match status" value="1"/>
</dbReference>
<evidence type="ECO:0000313" key="6">
    <source>
        <dbReference type="EMBL" id="KAJ3648294.1"/>
    </source>
</evidence>
<protein>
    <recommendedName>
        <fullName evidence="8">DNA-directed RNA polymerases I, II, and III subunit RPABC3</fullName>
    </recommendedName>
</protein>
<accession>A0AA38M9L8</accession>
<feature type="region of interest" description="Disordered" evidence="5">
    <location>
        <begin position="176"/>
        <end position="215"/>
    </location>
</feature>
<reference evidence="6" key="1">
    <citation type="journal article" date="2023" name="G3 (Bethesda)">
        <title>Whole genome assemblies of Zophobas morio and Tenebrio molitor.</title>
        <authorList>
            <person name="Kaur S."/>
            <person name="Stinson S.A."/>
            <person name="diCenzo G.C."/>
        </authorList>
    </citation>
    <scope>NUCLEOTIDE SEQUENCE</scope>
    <source>
        <strain evidence="6">QUZm001</strain>
    </source>
</reference>
<sequence length="377" mass="41605">MDLILDINSWLYPMELGSDKATAHASVLSEHHRYCAVARRFPNSGDRQPRANFSNPPQPVPLCTLDSFVSSGGAPKSSWSGSWRARPTSRELAAPRNAPVYGTSSIVDVRDSPPRRGSESKLIDRRRRRRRRGPLPSSLPRLGRGSRLRRCIAASSRLAGASKCCVTRPVPRHLQVRHQEAAAPGRRRRARRRGASRGRRGHDAGTKVTPPRQGRANAAWQQRLAVADGAPEVGGGTPPPTTSSPECWATAPPIRSADGAVTWRATRRRRRAAAPRTGDKFRLVLATTLREDGYPDSGDWNPQGLETEGSRADSFEYVMSGKVYRIEGDEAAMEPSSRLAAYVSFGGLLMRLQGDANNLHSFEVDQHMYLLMKKIFM</sequence>
<dbReference type="Proteomes" id="UP001168821">
    <property type="component" value="Unassembled WGS sequence"/>
</dbReference>
<comment type="function">
    <text evidence="4">DNA-dependent RNA polymerase catalyzes the transcription of DNA into RNA using the four ribonucleoside triphosphates as substrates. Common component of RNA polymerases I, II and III which synthesize ribosomal RNA precursors, mRNA precursors and many functional non-coding RNAs, and small RNAs, such as 5S rRNA and tRNAs, respectively.</text>
</comment>
<feature type="region of interest" description="Disordered" evidence="5">
    <location>
        <begin position="229"/>
        <end position="252"/>
    </location>
</feature>
<dbReference type="SMART" id="SM00658">
    <property type="entry name" value="RPOL8c"/>
    <property type="match status" value="1"/>
</dbReference>
<dbReference type="AlphaFoldDB" id="A0AA38M9L8"/>
<dbReference type="PANTHER" id="PTHR10917:SF0">
    <property type="entry name" value="DNA-DIRECTED RNA POLYMERASES I, II, AND III SUBUNIT RPABC3"/>
    <property type="match status" value="1"/>
</dbReference>
<evidence type="ECO:0000313" key="7">
    <source>
        <dbReference type="Proteomes" id="UP001168821"/>
    </source>
</evidence>
<dbReference type="GO" id="GO:0005666">
    <property type="term" value="C:RNA polymerase III complex"/>
    <property type="evidence" value="ECO:0007669"/>
    <property type="project" value="TreeGrafter"/>
</dbReference>
<keyword evidence="3" id="KW-0539">Nucleus</keyword>
<evidence type="ECO:0008006" key="8">
    <source>
        <dbReference type="Google" id="ProtNLM"/>
    </source>
</evidence>
<gene>
    <name evidence="6" type="ORF">Zmor_020107</name>
</gene>
<evidence type="ECO:0000256" key="2">
    <source>
        <dbReference type="ARBA" id="ARBA00008912"/>
    </source>
</evidence>
<keyword evidence="7" id="KW-1185">Reference proteome</keyword>
<feature type="compositionally biased region" description="Basic residues" evidence="5">
    <location>
        <begin position="185"/>
        <end position="200"/>
    </location>
</feature>
<dbReference type="GO" id="GO:0005736">
    <property type="term" value="C:RNA polymerase I complex"/>
    <property type="evidence" value="ECO:0007669"/>
    <property type="project" value="TreeGrafter"/>
</dbReference>
<feature type="compositionally biased region" description="Basic residues" evidence="5">
    <location>
        <begin position="124"/>
        <end position="133"/>
    </location>
</feature>
<dbReference type="Gene3D" id="2.40.50.140">
    <property type="entry name" value="Nucleic acid-binding proteins"/>
    <property type="match status" value="1"/>
</dbReference>
<feature type="compositionally biased region" description="Low complexity" evidence="5">
    <location>
        <begin position="134"/>
        <end position="143"/>
    </location>
</feature>
<dbReference type="GO" id="GO:0006351">
    <property type="term" value="P:DNA-templated transcription"/>
    <property type="evidence" value="ECO:0007669"/>
    <property type="project" value="InterPro"/>
</dbReference>
<comment type="caution">
    <text evidence="6">The sequence shown here is derived from an EMBL/GenBank/DDBJ whole genome shotgun (WGS) entry which is preliminary data.</text>
</comment>
<dbReference type="EMBL" id="JALNTZ010000006">
    <property type="protein sequence ID" value="KAJ3648294.1"/>
    <property type="molecule type" value="Genomic_DNA"/>
</dbReference>
<comment type="similarity">
    <text evidence="2">Belongs to the eukaryotic RPB8 RNA polymerase subunit family.</text>
</comment>
<dbReference type="InterPro" id="IPR012340">
    <property type="entry name" value="NA-bd_OB-fold"/>
</dbReference>
<evidence type="ECO:0000256" key="3">
    <source>
        <dbReference type="ARBA" id="ARBA00023242"/>
    </source>
</evidence>
<evidence type="ECO:0000256" key="4">
    <source>
        <dbReference type="ARBA" id="ARBA00044496"/>
    </source>
</evidence>
<dbReference type="InterPro" id="IPR005570">
    <property type="entry name" value="RPABC3"/>
</dbReference>
<comment type="subcellular location">
    <subcellularLocation>
        <location evidence="1">Nucleus</location>
    </subcellularLocation>
</comment>
<feature type="compositionally biased region" description="Basic and acidic residues" evidence="5">
    <location>
        <begin position="108"/>
        <end position="123"/>
    </location>
</feature>
<evidence type="ECO:0000256" key="5">
    <source>
        <dbReference type="SAM" id="MobiDB-lite"/>
    </source>
</evidence>
<evidence type="ECO:0000256" key="1">
    <source>
        <dbReference type="ARBA" id="ARBA00004123"/>
    </source>
</evidence>
<feature type="region of interest" description="Disordered" evidence="5">
    <location>
        <begin position="73"/>
        <end position="143"/>
    </location>
</feature>
<dbReference type="GO" id="GO:0005665">
    <property type="term" value="C:RNA polymerase II, core complex"/>
    <property type="evidence" value="ECO:0007669"/>
    <property type="project" value="TreeGrafter"/>
</dbReference>
<dbReference type="SUPFAM" id="SSF50249">
    <property type="entry name" value="Nucleic acid-binding proteins"/>
    <property type="match status" value="1"/>
</dbReference>
<proteinExistence type="inferred from homology"/>
<name>A0AA38M9L8_9CUCU</name>
<organism evidence="6 7">
    <name type="scientific">Zophobas morio</name>
    <dbReference type="NCBI Taxonomy" id="2755281"/>
    <lineage>
        <taxon>Eukaryota</taxon>
        <taxon>Metazoa</taxon>
        <taxon>Ecdysozoa</taxon>
        <taxon>Arthropoda</taxon>
        <taxon>Hexapoda</taxon>
        <taxon>Insecta</taxon>
        <taxon>Pterygota</taxon>
        <taxon>Neoptera</taxon>
        <taxon>Endopterygota</taxon>
        <taxon>Coleoptera</taxon>
        <taxon>Polyphaga</taxon>
        <taxon>Cucujiformia</taxon>
        <taxon>Tenebrionidae</taxon>
        <taxon>Zophobas</taxon>
    </lineage>
</organism>
<dbReference type="GO" id="GO:0003899">
    <property type="term" value="F:DNA-directed RNA polymerase activity"/>
    <property type="evidence" value="ECO:0007669"/>
    <property type="project" value="InterPro"/>
</dbReference>
<dbReference type="Pfam" id="PF03870">
    <property type="entry name" value="RNA_pol_Rpb8"/>
    <property type="match status" value="1"/>
</dbReference>